<reference evidence="2 3" key="1">
    <citation type="journal article" date="2018" name="Genome Biol. Evol.">
        <title>Multiple Roots of Fruiting Body Formation in Amoebozoa.</title>
        <authorList>
            <person name="Hillmann F."/>
            <person name="Forbes G."/>
            <person name="Novohradska S."/>
            <person name="Ferling I."/>
            <person name="Riege K."/>
            <person name="Groth M."/>
            <person name="Westermann M."/>
            <person name="Marz M."/>
            <person name="Spaller T."/>
            <person name="Winckler T."/>
            <person name="Schaap P."/>
            <person name="Glockner G."/>
        </authorList>
    </citation>
    <scope>NUCLEOTIDE SEQUENCE [LARGE SCALE GENOMIC DNA]</scope>
    <source>
        <strain evidence="2 3">Jena</strain>
    </source>
</reference>
<protein>
    <submittedName>
        <fullName evidence="2">Uncharacterized protein</fullName>
    </submittedName>
</protein>
<feature type="transmembrane region" description="Helical" evidence="1">
    <location>
        <begin position="79"/>
        <end position="100"/>
    </location>
</feature>
<dbReference type="AlphaFoldDB" id="A0A2P6NF82"/>
<keyword evidence="1" id="KW-0812">Transmembrane</keyword>
<keyword evidence="1" id="KW-1133">Transmembrane helix</keyword>
<sequence>MWVPNQSICFTIAACIPQKGYQRITRSFSSSTVIVDMKIDTPYKAYGNMKSPPGKNRHPSPLPPQLLFLIRRQDMKTQLLLLLLALTCVLSKTLVVQFYAVAPGTSNSTACGQSGILYIAFAYPVNFCGTVSFPNGTTQSTVGVVNATGGFQVQIYNASTCTGNFSLNQDQNFVLNQCTAAPDIPNLFYTADLDTTYPQTPSVNDSVTLAYGTSACNGNSFQSVFYYNSELDFANVGPCNVASQNTTCTAPNREYNYFTSTVCGNSSNVVFPSLGENFPPINTADTNSGSVTGSTSSTTSVASTSSTVSTASTAGTVIGATQSGKQTGSTTGGASTVSLMSLVVVLLGALAILF</sequence>
<dbReference type="EMBL" id="MDYQ01000100">
    <property type="protein sequence ID" value="PRP82620.1"/>
    <property type="molecule type" value="Genomic_DNA"/>
</dbReference>
<proteinExistence type="predicted"/>
<dbReference type="InParanoid" id="A0A2P6NF82"/>
<dbReference type="Proteomes" id="UP000241769">
    <property type="component" value="Unassembled WGS sequence"/>
</dbReference>
<evidence type="ECO:0000313" key="3">
    <source>
        <dbReference type="Proteomes" id="UP000241769"/>
    </source>
</evidence>
<dbReference type="Pfam" id="PF11912">
    <property type="entry name" value="CfaA_B_C"/>
    <property type="match status" value="1"/>
</dbReference>
<dbReference type="InterPro" id="IPR021837">
    <property type="entry name" value="CfaA/B/C"/>
</dbReference>
<organism evidence="2 3">
    <name type="scientific">Planoprotostelium fungivorum</name>
    <dbReference type="NCBI Taxonomy" id="1890364"/>
    <lineage>
        <taxon>Eukaryota</taxon>
        <taxon>Amoebozoa</taxon>
        <taxon>Evosea</taxon>
        <taxon>Variosea</taxon>
        <taxon>Cavosteliida</taxon>
        <taxon>Cavosteliaceae</taxon>
        <taxon>Planoprotostelium</taxon>
    </lineage>
</organism>
<name>A0A2P6NF82_9EUKA</name>
<keyword evidence="3" id="KW-1185">Reference proteome</keyword>
<comment type="caution">
    <text evidence="2">The sequence shown here is derived from an EMBL/GenBank/DDBJ whole genome shotgun (WGS) entry which is preliminary data.</text>
</comment>
<evidence type="ECO:0000256" key="1">
    <source>
        <dbReference type="SAM" id="Phobius"/>
    </source>
</evidence>
<accession>A0A2P6NF82</accession>
<evidence type="ECO:0000313" key="2">
    <source>
        <dbReference type="EMBL" id="PRP82620.1"/>
    </source>
</evidence>
<gene>
    <name evidence="2" type="ORF">PROFUN_04925</name>
</gene>
<feature type="transmembrane region" description="Helical" evidence="1">
    <location>
        <begin position="332"/>
        <end position="353"/>
    </location>
</feature>
<keyword evidence="1" id="KW-0472">Membrane</keyword>